<dbReference type="OrthoDB" id="20381at2759"/>
<comment type="caution">
    <text evidence="6">The sequence shown here is derived from an EMBL/GenBank/DDBJ whole genome shotgun (WGS) entry which is preliminary data.</text>
</comment>
<evidence type="ECO:0000256" key="1">
    <source>
        <dbReference type="ARBA" id="ARBA00022490"/>
    </source>
</evidence>
<feature type="coiled-coil region" evidence="4">
    <location>
        <begin position="123"/>
        <end position="153"/>
    </location>
</feature>
<dbReference type="PANTHER" id="PTHR21681:SF0">
    <property type="entry name" value="EUKARYOTIC TRANSLATION INITIATION FACTOR 3 SUBUNIT J"/>
    <property type="match status" value="1"/>
</dbReference>
<feature type="compositionally biased region" description="Basic and acidic residues" evidence="5">
    <location>
        <begin position="13"/>
        <end position="24"/>
    </location>
</feature>
<feature type="compositionally biased region" description="Acidic residues" evidence="5">
    <location>
        <begin position="1"/>
        <end position="12"/>
    </location>
</feature>
<keyword evidence="3" id="KW-0648">Protein biosynthesis</keyword>
<dbReference type="EMBL" id="SRLO01000014">
    <property type="protein sequence ID" value="TNN86695.1"/>
    <property type="molecule type" value="Genomic_DNA"/>
</dbReference>
<keyword evidence="1" id="KW-0963">Cytoplasm</keyword>
<organism evidence="6 7">
    <name type="scientific">Liparis tanakae</name>
    <name type="common">Tanaka's snailfish</name>
    <dbReference type="NCBI Taxonomy" id="230148"/>
    <lineage>
        <taxon>Eukaryota</taxon>
        <taxon>Metazoa</taxon>
        <taxon>Chordata</taxon>
        <taxon>Craniata</taxon>
        <taxon>Vertebrata</taxon>
        <taxon>Euteleostomi</taxon>
        <taxon>Actinopterygii</taxon>
        <taxon>Neopterygii</taxon>
        <taxon>Teleostei</taxon>
        <taxon>Neoteleostei</taxon>
        <taxon>Acanthomorphata</taxon>
        <taxon>Eupercaria</taxon>
        <taxon>Perciformes</taxon>
        <taxon>Cottioidei</taxon>
        <taxon>Cottales</taxon>
        <taxon>Liparidae</taxon>
        <taxon>Liparis</taxon>
    </lineage>
</organism>
<feature type="compositionally biased region" description="Basic and acidic residues" evidence="5">
    <location>
        <begin position="58"/>
        <end position="87"/>
    </location>
</feature>
<feature type="compositionally biased region" description="Acidic residues" evidence="5">
    <location>
        <begin position="88"/>
        <end position="97"/>
    </location>
</feature>
<proteinExistence type="predicted"/>
<evidence type="ECO:0000256" key="5">
    <source>
        <dbReference type="SAM" id="MobiDB-lite"/>
    </source>
</evidence>
<keyword evidence="2 6" id="KW-0396">Initiation factor</keyword>
<feature type="region of interest" description="Disordered" evidence="5">
    <location>
        <begin position="58"/>
        <end position="97"/>
    </location>
</feature>
<dbReference type="InterPro" id="IPR013906">
    <property type="entry name" value="eIF3j"/>
</dbReference>
<evidence type="ECO:0000313" key="7">
    <source>
        <dbReference type="Proteomes" id="UP000314294"/>
    </source>
</evidence>
<keyword evidence="7" id="KW-1185">Reference proteome</keyword>
<protein>
    <submittedName>
        <fullName evidence="6">Eukaryotic translation initiation factor 3 subunit J-A</fullName>
    </submittedName>
</protein>
<evidence type="ECO:0000256" key="4">
    <source>
        <dbReference type="SAM" id="Coils"/>
    </source>
</evidence>
<feature type="compositionally biased region" description="Acidic residues" evidence="5">
    <location>
        <begin position="25"/>
        <end position="43"/>
    </location>
</feature>
<accession>A0A4Z2J8K1</accession>
<dbReference type="InterPro" id="IPR023194">
    <property type="entry name" value="eIF3-like_dom_sf"/>
</dbReference>
<dbReference type="Pfam" id="PF08597">
    <property type="entry name" value="eIF3_subunit"/>
    <property type="match status" value="2"/>
</dbReference>
<sequence length="645" mass="70978">MADWDAETFEPEEPNKKAESMDKWEGEDDEDDVKDNWDDEDEEKEKKAALKKKALETKVSEKKKLSEKIKEKENQLRKQEELKKKELEEEELTPEEELSEKIRVKKLQEDADLELAKDAFVEIEDLKKVSNSLTALLSEKQKQEKQNKGKKKKKGVVAGGGLKAQMRDDLEYAEFDGGYAQDYEDFIFWPLFAFLQDFLCYACCCCAGLEDTLAGCLAISTGERQRYALVALHNARCPVRSAIEAASQGHLFGRAGILVGHCINSVVVAQGVKRCEHGELVGVIVDGEGQMVDQILLKDRVDLISFTASLWNHLHQGAIHTLLIIQHTAALELQAHGRKGRLVHVTDAASVSEAVQLAYRLRVGHDVRRVGIRFLFVAKSRKTGTAGASYDTIETAPGTLPSSSHRPVSGFSDHSFMVLRTLLLVKAPEADGGIGMDRLPSFTGRDPFRGSGFDCPGRLTHSGTVVEADGLQLLIVSQASGVGLRGKVVAGVYILEGSTHSFRSAWGSGTQIKGQRGKYTTGGEERLLLCVKTIKPLCCASATVPAEREEAIWTGSHCISDHTRRSQNSSPDHNNRPDPRLDLHGPCSLLWLHQQLDLMPTQVCGPSVALPLTSIFLLAAPFCPEAPREEEEDSSTALCPAWGVA</sequence>
<gene>
    <name evidence="6" type="primary">eif3ja</name>
    <name evidence="6" type="ORF">EYF80_003163</name>
</gene>
<dbReference type="PANTHER" id="PTHR21681">
    <property type="entry name" value="EUKARYOTIC TRANSLATION INITIATION FACTOR 3 SUBUNIT J"/>
    <property type="match status" value="1"/>
</dbReference>
<dbReference type="AlphaFoldDB" id="A0A4Z2J8K1"/>
<evidence type="ECO:0000313" key="6">
    <source>
        <dbReference type="EMBL" id="TNN86695.1"/>
    </source>
</evidence>
<evidence type="ECO:0000256" key="2">
    <source>
        <dbReference type="ARBA" id="ARBA00022540"/>
    </source>
</evidence>
<feature type="region of interest" description="Disordered" evidence="5">
    <location>
        <begin position="1"/>
        <end position="46"/>
    </location>
</feature>
<dbReference type="GO" id="GO:0005852">
    <property type="term" value="C:eukaryotic translation initiation factor 3 complex"/>
    <property type="evidence" value="ECO:0007669"/>
    <property type="project" value="InterPro"/>
</dbReference>
<evidence type="ECO:0000256" key="3">
    <source>
        <dbReference type="ARBA" id="ARBA00022917"/>
    </source>
</evidence>
<dbReference type="Gene3D" id="1.10.246.60">
    <property type="entry name" value="Eukaryotic translation initiation factor 3 like domains"/>
    <property type="match status" value="1"/>
</dbReference>
<dbReference type="GO" id="GO:0003743">
    <property type="term" value="F:translation initiation factor activity"/>
    <property type="evidence" value="ECO:0007669"/>
    <property type="project" value="UniProtKB-KW"/>
</dbReference>
<dbReference type="Proteomes" id="UP000314294">
    <property type="component" value="Unassembled WGS sequence"/>
</dbReference>
<keyword evidence="4" id="KW-0175">Coiled coil</keyword>
<name>A0A4Z2J8K1_9TELE</name>
<reference evidence="6 7" key="1">
    <citation type="submission" date="2019-03" db="EMBL/GenBank/DDBJ databases">
        <title>First draft genome of Liparis tanakae, snailfish: a comprehensive survey of snailfish specific genes.</title>
        <authorList>
            <person name="Kim W."/>
            <person name="Song I."/>
            <person name="Jeong J.-H."/>
            <person name="Kim D."/>
            <person name="Kim S."/>
            <person name="Ryu S."/>
            <person name="Song J.Y."/>
            <person name="Lee S.K."/>
        </authorList>
    </citation>
    <scope>NUCLEOTIDE SEQUENCE [LARGE SCALE GENOMIC DNA]</scope>
    <source>
        <tissue evidence="6">Muscle</tissue>
    </source>
</reference>